<name>A0AAV9KWY6_9SOLN</name>
<sequence length="51" mass="5953">MKEKNESFLIFFPEKERERGYYGGRGREKSTYVLCSSSLIRKKALGWGSTM</sequence>
<protein>
    <submittedName>
        <fullName evidence="1">Uncharacterized protein</fullName>
    </submittedName>
</protein>
<reference evidence="1 2" key="1">
    <citation type="submission" date="2023-10" db="EMBL/GenBank/DDBJ databases">
        <title>Genome-Wide Identification Analysis in wild type Solanum Pinnatisectum Reveals Some Genes Defensing Phytophthora Infestans.</title>
        <authorList>
            <person name="Sun C."/>
        </authorList>
    </citation>
    <scope>NUCLEOTIDE SEQUENCE [LARGE SCALE GENOMIC DNA]</scope>
    <source>
        <strain evidence="1">LQN</strain>
        <tissue evidence="1">Leaf</tissue>
    </source>
</reference>
<proteinExistence type="predicted"/>
<organism evidence="1 2">
    <name type="scientific">Solanum pinnatisectum</name>
    <name type="common">tansyleaf nightshade</name>
    <dbReference type="NCBI Taxonomy" id="50273"/>
    <lineage>
        <taxon>Eukaryota</taxon>
        <taxon>Viridiplantae</taxon>
        <taxon>Streptophyta</taxon>
        <taxon>Embryophyta</taxon>
        <taxon>Tracheophyta</taxon>
        <taxon>Spermatophyta</taxon>
        <taxon>Magnoliopsida</taxon>
        <taxon>eudicotyledons</taxon>
        <taxon>Gunneridae</taxon>
        <taxon>Pentapetalae</taxon>
        <taxon>asterids</taxon>
        <taxon>lamiids</taxon>
        <taxon>Solanales</taxon>
        <taxon>Solanaceae</taxon>
        <taxon>Solanoideae</taxon>
        <taxon>Solaneae</taxon>
        <taxon>Solanum</taxon>
    </lineage>
</organism>
<dbReference type="AlphaFoldDB" id="A0AAV9KWY6"/>
<comment type="caution">
    <text evidence="1">The sequence shown here is derived from an EMBL/GenBank/DDBJ whole genome shotgun (WGS) entry which is preliminary data.</text>
</comment>
<evidence type="ECO:0000313" key="2">
    <source>
        <dbReference type="Proteomes" id="UP001311915"/>
    </source>
</evidence>
<dbReference type="EMBL" id="JAWPEI010000008">
    <property type="protein sequence ID" value="KAK4717779.1"/>
    <property type="molecule type" value="Genomic_DNA"/>
</dbReference>
<evidence type="ECO:0000313" key="1">
    <source>
        <dbReference type="EMBL" id="KAK4717779.1"/>
    </source>
</evidence>
<dbReference type="Proteomes" id="UP001311915">
    <property type="component" value="Unassembled WGS sequence"/>
</dbReference>
<accession>A0AAV9KWY6</accession>
<keyword evidence="2" id="KW-1185">Reference proteome</keyword>
<gene>
    <name evidence="1" type="ORF">R3W88_016117</name>
</gene>